<evidence type="ECO:0000313" key="1">
    <source>
        <dbReference type="EMBL" id="MDR7165680.1"/>
    </source>
</evidence>
<comment type="caution">
    <text evidence="1">The sequence shown here is derived from an EMBL/GenBank/DDBJ whole genome shotgun (WGS) entry which is preliminary data.</text>
</comment>
<name>A0AAW8NG14_PSEOX</name>
<gene>
    <name evidence="1" type="ORF">J2X12_003734</name>
</gene>
<accession>A0AAW8NG14</accession>
<proteinExistence type="predicted"/>
<dbReference type="Proteomes" id="UP001262032">
    <property type="component" value="Unassembled WGS sequence"/>
</dbReference>
<dbReference type="EMBL" id="JAVDWN010000017">
    <property type="protein sequence ID" value="MDR7165680.1"/>
    <property type="molecule type" value="Genomic_DNA"/>
</dbReference>
<reference evidence="1" key="1">
    <citation type="submission" date="2023-07" db="EMBL/GenBank/DDBJ databases">
        <title>Sorghum-associated microbial communities from plants grown in Nebraska, USA.</title>
        <authorList>
            <person name="Schachtman D."/>
        </authorList>
    </citation>
    <scope>NUCLEOTIDE SEQUENCE</scope>
    <source>
        <strain evidence="1">BE261</strain>
    </source>
</reference>
<organism evidence="1 2">
    <name type="scientific">Pseudarthrobacter oxydans</name>
    <name type="common">Arthrobacter oxydans</name>
    <dbReference type="NCBI Taxonomy" id="1671"/>
    <lineage>
        <taxon>Bacteria</taxon>
        <taxon>Bacillati</taxon>
        <taxon>Actinomycetota</taxon>
        <taxon>Actinomycetes</taxon>
        <taxon>Micrococcales</taxon>
        <taxon>Micrococcaceae</taxon>
        <taxon>Pseudarthrobacter</taxon>
    </lineage>
</organism>
<protein>
    <submittedName>
        <fullName evidence="1">Uncharacterized protein</fullName>
    </submittedName>
</protein>
<dbReference type="AlphaFoldDB" id="A0AAW8NG14"/>
<dbReference type="RefSeq" id="WP_310258293.1">
    <property type="nucleotide sequence ID" value="NZ_JAVDWN010000017.1"/>
</dbReference>
<sequence>MDGPLGSVEGVEAGELECLRRRAYGRDGDIAGDVTAQARLSELEAAQRRQLTPVIDAAPSVPATPWWRRRWLMILGSATAALALVTVHVEGLSQLRADEPTAIPANTISEMALPAPDAQHRADRVLALEWVGADTDEPQDNLGTLDALGLSANELRQYENFNGHRVWSGESRYGTVCLLVADDAIPEKNGVEGCSPKGLETVAEVCGSTPRVSPDSCSTVTTSRSTCYTGLPTRRRSGRGVEFTVLGRCGTPLPVRWLRLRYESGSVPQTAKFFSNPACRIRRARCRAAKPRRWPRNCCSWSPASWPFG</sequence>
<evidence type="ECO:0000313" key="2">
    <source>
        <dbReference type="Proteomes" id="UP001262032"/>
    </source>
</evidence>